<comment type="similarity">
    <text evidence="2">Belongs to the CDP-glycerol glycerophosphotransferase family.</text>
</comment>
<accession>A0A9D1I0K0</accession>
<dbReference type="Pfam" id="PF04464">
    <property type="entry name" value="Glyphos_transf"/>
    <property type="match status" value="1"/>
</dbReference>
<keyword evidence="7" id="KW-1133">Transmembrane helix</keyword>
<evidence type="ECO:0000313" key="8">
    <source>
        <dbReference type="EMBL" id="HIU25961.1"/>
    </source>
</evidence>
<reference evidence="8" key="1">
    <citation type="submission" date="2020-10" db="EMBL/GenBank/DDBJ databases">
        <authorList>
            <person name="Gilroy R."/>
        </authorList>
    </citation>
    <scope>NUCLEOTIDE SEQUENCE</scope>
    <source>
        <strain evidence="8">ChiHcec3-6078</strain>
    </source>
</reference>
<sequence length="419" mass="49153">MGTGESQFTIERIYWERIFLNFEIFADCPGDPEFYLEGPGGRKTGLEAVKGKDSFIISMNMACAFEGSFLENGRWRLTAKSGEDNAEVKVCAITANAAYKLDELSRIFKYAEDQMAYNVSFGVVSEDEKSLEFYMDSYFMTENRRWKRRRYVKEVRRPKEKVKRFFMYGAVVLIRIYYHVLYAFIPKKGNRIMFMSETKDFLWGNLKYIDARIKERGLDSRFTLTYSYRSAAGKHQGLRDIPGWIKVVTKIAAQDYIFIDDYAPVLGFFNLGKKTKLIQVWHAGEGFKSVGYSRFGKEGSPFPEGSCHRKYTHVITASERLIKVFQEVFPLDREAFYPVGMPRLDGFLDRKNIESFKEGFFRDYEYLKGRKLILFAPTYRGSEQKEAYYDYSMIDLKRIYDFCRKEGYAFLVKMHPFVK</sequence>
<keyword evidence="5" id="KW-0777">Teichoic acid biosynthesis</keyword>
<evidence type="ECO:0000256" key="1">
    <source>
        <dbReference type="ARBA" id="ARBA00004202"/>
    </source>
</evidence>
<evidence type="ECO:0000313" key="9">
    <source>
        <dbReference type="Proteomes" id="UP000824090"/>
    </source>
</evidence>
<evidence type="ECO:0000256" key="5">
    <source>
        <dbReference type="ARBA" id="ARBA00022944"/>
    </source>
</evidence>
<dbReference type="GO" id="GO:0005886">
    <property type="term" value="C:plasma membrane"/>
    <property type="evidence" value="ECO:0007669"/>
    <property type="project" value="UniProtKB-SubCell"/>
</dbReference>
<dbReference type="Gene3D" id="3.40.50.12580">
    <property type="match status" value="1"/>
</dbReference>
<comment type="caution">
    <text evidence="8">The sequence shown here is derived from an EMBL/GenBank/DDBJ whole genome shotgun (WGS) entry which is preliminary data.</text>
</comment>
<dbReference type="Proteomes" id="UP000824090">
    <property type="component" value="Unassembled WGS sequence"/>
</dbReference>
<dbReference type="PANTHER" id="PTHR37316:SF2">
    <property type="entry name" value="TEICHOIC ACID RIBITOL-PHOSPHATE POLYMERASE TARK"/>
    <property type="match status" value="1"/>
</dbReference>
<dbReference type="Gene3D" id="3.40.50.11820">
    <property type="match status" value="1"/>
</dbReference>
<evidence type="ECO:0000256" key="4">
    <source>
        <dbReference type="ARBA" id="ARBA00022679"/>
    </source>
</evidence>
<dbReference type="EMBL" id="DVMP01000101">
    <property type="protein sequence ID" value="HIU25961.1"/>
    <property type="molecule type" value="Genomic_DNA"/>
</dbReference>
<dbReference type="PANTHER" id="PTHR37316">
    <property type="entry name" value="TEICHOIC ACID GLYCEROL-PHOSPHATE PRIMASE"/>
    <property type="match status" value="1"/>
</dbReference>
<reference evidence="8" key="2">
    <citation type="journal article" date="2021" name="PeerJ">
        <title>Extensive microbial diversity within the chicken gut microbiome revealed by metagenomics and culture.</title>
        <authorList>
            <person name="Gilroy R."/>
            <person name="Ravi A."/>
            <person name="Getino M."/>
            <person name="Pursley I."/>
            <person name="Horton D.L."/>
            <person name="Alikhan N.F."/>
            <person name="Baker D."/>
            <person name="Gharbi K."/>
            <person name="Hall N."/>
            <person name="Watson M."/>
            <person name="Adriaenssens E.M."/>
            <person name="Foster-Nyarko E."/>
            <person name="Jarju S."/>
            <person name="Secka A."/>
            <person name="Antonio M."/>
            <person name="Oren A."/>
            <person name="Chaudhuri R.R."/>
            <person name="La Ragione R."/>
            <person name="Hildebrand F."/>
            <person name="Pallen M.J."/>
        </authorList>
    </citation>
    <scope>NUCLEOTIDE SEQUENCE</scope>
    <source>
        <strain evidence="8">ChiHcec3-6078</strain>
    </source>
</reference>
<comment type="subcellular location">
    <subcellularLocation>
        <location evidence="1">Cell membrane</location>
        <topology evidence="1">Peripheral membrane protein</topology>
    </subcellularLocation>
</comment>
<dbReference type="GO" id="GO:0019350">
    <property type="term" value="P:teichoic acid biosynthetic process"/>
    <property type="evidence" value="ECO:0007669"/>
    <property type="project" value="UniProtKB-KW"/>
</dbReference>
<feature type="non-terminal residue" evidence="8">
    <location>
        <position position="419"/>
    </location>
</feature>
<dbReference type="InterPro" id="IPR043148">
    <property type="entry name" value="TagF_C"/>
</dbReference>
<proteinExistence type="inferred from homology"/>
<name>A0A9D1I0K0_9FIRM</name>
<keyword evidence="6 7" id="KW-0472">Membrane</keyword>
<dbReference type="InterPro" id="IPR043149">
    <property type="entry name" value="TagF_N"/>
</dbReference>
<dbReference type="InterPro" id="IPR051612">
    <property type="entry name" value="Teichoic_Acid_Biosynth"/>
</dbReference>
<evidence type="ECO:0000256" key="3">
    <source>
        <dbReference type="ARBA" id="ARBA00022475"/>
    </source>
</evidence>
<evidence type="ECO:0000256" key="6">
    <source>
        <dbReference type="ARBA" id="ARBA00023136"/>
    </source>
</evidence>
<dbReference type="GO" id="GO:0047355">
    <property type="term" value="F:CDP-glycerol glycerophosphotransferase activity"/>
    <property type="evidence" value="ECO:0007669"/>
    <property type="project" value="InterPro"/>
</dbReference>
<keyword evidence="3" id="KW-1003">Cell membrane</keyword>
<organism evidence="8 9">
    <name type="scientific">Candidatus Allocopromorpha excrementigallinarum</name>
    <dbReference type="NCBI Taxonomy" id="2840742"/>
    <lineage>
        <taxon>Bacteria</taxon>
        <taxon>Bacillati</taxon>
        <taxon>Bacillota</taxon>
        <taxon>Clostridia</taxon>
        <taxon>Eubacteriales</taxon>
        <taxon>Eubacteriaceae</taxon>
        <taxon>Eubacteriaceae incertae sedis</taxon>
        <taxon>Candidatus Allocopromorpha</taxon>
    </lineage>
</organism>
<gene>
    <name evidence="8" type="ORF">IAC50_05650</name>
</gene>
<evidence type="ECO:0000256" key="2">
    <source>
        <dbReference type="ARBA" id="ARBA00010488"/>
    </source>
</evidence>
<feature type="transmembrane region" description="Helical" evidence="7">
    <location>
        <begin position="165"/>
        <end position="185"/>
    </location>
</feature>
<dbReference type="InterPro" id="IPR007554">
    <property type="entry name" value="Glycerophosphate_synth"/>
</dbReference>
<protein>
    <submittedName>
        <fullName evidence="8">CDP-glycerol glycerophosphotransferase family protein</fullName>
    </submittedName>
</protein>
<keyword evidence="7" id="KW-0812">Transmembrane</keyword>
<dbReference type="AlphaFoldDB" id="A0A9D1I0K0"/>
<evidence type="ECO:0000256" key="7">
    <source>
        <dbReference type="SAM" id="Phobius"/>
    </source>
</evidence>
<keyword evidence="4" id="KW-0808">Transferase</keyword>